<evidence type="ECO:0000313" key="1">
    <source>
        <dbReference type="EMBL" id="KJJ83555.1"/>
    </source>
</evidence>
<keyword evidence="2" id="KW-1185">Reference proteome</keyword>
<organism evidence="1 2">
    <name type="scientific">Candidatus Omnitrophus magneticus</name>
    <dbReference type="NCBI Taxonomy" id="1609969"/>
    <lineage>
        <taxon>Bacteria</taxon>
        <taxon>Pseudomonadati</taxon>
        <taxon>Candidatus Omnitrophota</taxon>
        <taxon>Candidatus Omnitrophus</taxon>
    </lineage>
</organism>
<comment type="caution">
    <text evidence="1">The sequence shown here is derived from an EMBL/GenBank/DDBJ whole genome shotgun (WGS) entry which is preliminary data.</text>
</comment>
<evidence type="ECO:0000313" key="2">
    <source>
        <dbReference type="Proteomes" id="UP000033428"/>
    </source>
</evidence>
<accession>A0A0F0CQ49</accession>
<name>A0A0F0CQ49_9BACT</name>
<dbReference type="EMBL" id="JYNY01000540">
    <property type="protein sequence ID" value="KJJ83555.1"/>
    <property type="molecule type" value="Genomic_DNA"/>
</dbReference>
<proteinExistence type="predicted"/>
<sequence length="64" mass="7351">MVHTPLRHPAAVFVIPELIPVSTRLVRRSEMVLNFFFNCLISTLHPSAHRAIFVTTHYSLLTNH</sequence>
<dbReference type="AlphaFoldDB" id="A0A0F0CQ49"/>
<protein>
    <submittedName>
        <fullName evidence="1">Uncharacterized protein</fullName>
    </submittedName>
</protein>
<reference evidence="1 2" key="1">
    <citation type="submission" date="2015-02" db="EMBL/GenBank/DDBJ databases">
        <title>Single-cell genomics of uncultivated deep-branching MTB reveals a conserved set of magnetosome genes.</title>
        <authorList>
            <person name="Kolinko S."/>
            <person name="Richter M."/>
            <person name="Glockner F.O."/>
            <person name="Brachmann A."/>
            <person name="Schuler D."/>
        </authorList>
    </citation>
    <scope>NUCLEOTIDE SEQUENCE [LARGE SCALE GENOMIC DNA]</scope>
    <source>
        <strain evidence="1">SKK-01</strain>
    </source>
</reference>
<gene>
    <name evidence="1" type="ORF">OMAG_002580</name>
</gene>
<dbReference type="Proteomes" id="UP000033428">
    <property type="component" value="Unassembled WGS sequence"/>
</dbReference>